<feature type="transmembrane region" description="Helical" evidence="1">
    <location>
        <begin position="87"/>
        <end position="107"/>
    </location>
</feature>
<evidence type="ECO:0000313" key="4">
    <source>
        <dbReference type="Proteomes" id="UP000293637"/>
    </source>
</evidence>
<feature type="transmembrane region" description="Helical" evidence="1">
    <location>
        <begin position="7"/>
        <end position="25"/>
    </location>
</feature>
<keyword evidence="1" id="KW-0472">Membrane</keyword>
<gene>
    <name evidence="3" type="ORF">EQ812_00865</name>
    <name evidence="2" type="ORF">FO454_00305</name>
</gene>
<evidence type="ECO:0000256" key="1">
    <source>
        <dbReference type="SAM" id="Phobius"/>
    </source>
</evidence>
<evidence type="ECO:0000313" key="3">
    <source>
        <dbReference type="EMBL" id="TBW73385.1"/>
    </source>
</evidence>
<keyword evidence="1" id="KW-0812">Transmembrane</keyword>
<evidence type="ECO:0000313" key="5">
    <source>
        <dbReference type="Proteomes" id="UP000325462"/>
    </source>
</evidence>
<accession>A0A292DKG5</accession>
<dbReference type="EMBL" id="SCHB01000001">
    <property type="protein sequence ID" value="TBW73385.1"/>
    <property type="molecule type" value="Genomic_DNA"/>
</dbReference>
<dbReference type="Proteomes" id="UP000325462">
    <property type="component" value="Chromosome"/>
</dbReference>
<dbReference type="EMBL" id="CP041722">
    <property type="protein sequence ID" value="QEX37431.1"/>
    <property type="molecule type" value="Genomic_DNA"/>
</dbReference>
<feature type="transmembrane region" description="Helical" evidence="1">
    <location>
        <begin position="53"/>
        <end position="75"/>
    </location>
</feature>
<dbReference type="Proteomes" id="UP000293637">
    <property type="component" value="Unassembled WGS sequence"/>
</dbReference>
<dbReference type="AlphaFoldDB" id="A0A292DKG5"/>
<keyword evidence="1" id="KW-1133">Transmembrane helix</keyword>
<feature type="transmembrane region" description="Helical" evidence="1">
    <location>
        <begin position="113"/>
        <end position="134"/>
    </location>
</feature>
<reference evidence="3 4" key="1">
    <citation type="journal article" date="2019" name="Sci. Transl. Med.">
        <title>Quorum sensing between bacterial species on the skin protects against epidermal injury in atopic dermatitis.</title>
        <authorList>
            <person name="Williams M.R."/>
        </authorList>
    </citation>
    <scope>NUCLEOTIDE SEQUENCE [LARGE SCALE GENOMIC DNA]</scope>
    <source>
        <strain evidence="3 4">E7</strain>
    </source>
</reference>
<proteinExistence type="predicted"/>
<dbReference type="InterPro" id="IPR021560">
    <property type="entry name" value="DUF3021"/>
</dbReference>
<keyword evidence="5" id="KW-1185">Reference proteome</keyword>
<dbReference type="Pfam" id="PF11457">
    <property type="entry name" value="DUF3021"/>
    <property type="match status" value="1"/>
</dbReference>
<reference evidence="2 5" key="2">
    <citation type="submission" date="2019-07" db="EMBL/GenBank/DDBJ databases">
        <title>Comparative genome analysis of staphylococcus lugdunensis shows clonal complex-dependent diversity of the putative virulence factor, ess/type vii locus.</title>
        <authorList>
            <person name="Lebeurre J."/>
            <person name="Dahyot S."/>
            <person name="Diene S."/>
            <person name="Paulay A."/>
            <person name="Aubourg M."/>
            <person name="Argemi X."/>
            <person name="Giard J.-C."/>
            <person name="Tournier I."/>
            <person name="Francois P."/>
            <person name="Pestel-Caron M."/>
        </authorList>
    </citation>
    <scope>NUCLEOTIDE SEQUENCE [LARGE SCALE GENOMIC DNA]</scope>
    <source>
        <strain evidence="2 5">SL13</strain>
    </source>
</reference>
<dbReference type="RefSeq" id="WP_002478765.1">
    <property type="nucleotide sequence ID" value="NZ_AP021848.1"/>
</dbReference>
<dbReference type="OMA" id="THYALTC"/>
<sequence length="152" mass="17565">MTSLSKSLFISLIIGLSLSIIFSMISNGEHYYPLAPDSTFGQLYYQHFNGPTVMLLSIIIWLLIGMVFFATNFIFTHTDWSITTATASHFVCSYLGFLPLATFAGWFNLDLSHITKFTIIFIIIYMIIWVVSFLKNRRYVNEINQQLQQRLK</sequence>
<name>A0A292DKG5_STALU</name>
<protein>
    <submittedName>
        <fullName evidence="3">DUF3021 domain-containing protein</fullName>
    </submittedName>
</protein>
<organism evidence="3 4">
    <name type="scientific">Staphylococcus lugdunensis</name>
    <dbReference type="NCBI Taxonomy" id="28035"/>
    <lineage>
        <taxon>Bacteria</taxon>
        <taxon>Bacillati</taxon>
        <taxon>Bacillota</taxon>
        <taxon>Bacilli</taxon>
        <taxon>Bacillales</taxon>
        <taxon>Staphylococcaceae</taxon>
        <taxon>Staphylococcus</taxon>
    </lineage>
</organism>
<evidence type="ECO:0000313" key="2">
    <source>
        <dbReference type="EMBL" id="QEX37431.1"/>
    </source>
</evidence>
<dbReference type="GeneID" id="58091374"/>